<dbReference type="EMBL" id="JBBWWR010000013">
    <property type="protein sequence ID" value="KAK8955184.1"/>
    <property type="molecule type" value="Genomic_DNA"/>
</dbReference>
<reference evidence="1 2" key="1">
    <citation type="journal article" date="2022" name="Nat. Plants">
        <title>Genomes of leafy and leafless Platanthera orchids illuminate the evolution of mycoheterotrophy.</title>
        <authorList>
            <person name="Li M.H."/>
            <person name="Liu K.W."/>
            <person name="Li Z."/>
            <person name="Lu H.C."/>
            <person name="Ye Q.L."/>
            <person name="Zhang D."/>
            <person name="Wang J.Y."/>
            <person name="Li Y.F."/>
            <person name="Zhong Z.M."/>
            <person name="Liu X."/>
            <person name="Yu X."/>
            <person name="Liu D.K."/>
            <person name="Tu X.D."/>
            <person name="Liu B."/>
            <person name="Hao Y."/>
            <person name="Liao X.Y."/>
            <person name="Jiang Y.T."/>
            <person name="Sun W.H."/>
            <person name="Chen J."/>
            <person name="Chen Y.Q."/>
            <person name="Ai Y."/>
            <person name="Zhai J.W."/>
            <person name="Wu S.S."/>
            <person name="Zhou Z."/>
            <person name="Hsiao Y.Y."/>
            <person name="Wu W.L."/>
            <person name="Chen Y.Y."/>
            <person name="Lin Y.F."/>
            <person name="Hsu J.L."/>
            <person name="Li C.Y."/>
            <person name="Wang Z.W."/>
            <person name="Zhao X."/>
            <person name="Zhong W.Y."/>
            <person name="Ma X.K."/>
            <person name="Ma L."/>
            <person name="Huang J."/>
            <person name="Chen G.Z."/>
            <person name="Huang M.Z."/>
            <person name="Huang L."/>
            <person name="Peng D.H."/>
            <person name="Luo Y.B."/>
            <person name="Zou S.Q."/>
            <person name="Chen S.P."/>
            <person name="Lan S."/>
            <person name="Tsai W.C."/>
            <person name="Van de Peer Y."/>
            <person name="Liu Z.J."/>
        </authorList>
    </citation>
    <scope>NUCLEOTIDE SEQUENCE [LARGE SCALE GENOMIC DNA]</scope>
    <source>
        <strain evidence="1">Lor288</strain>
    </source>
</reference>
<keyword evidence="2" id="KW-1185">Reference proteome</keyword>
<name>A0ABR2M028_9ASPA</name>
<proteinExistence type="predicted"/>
<gene>
    <name evidence="1" type="ORF">KSP40_PGU007898</name>
</gene>
<sequence>MVLDEDPYNVSSLLFQADYKFETLFITQESWDQLQVDFTKKNTSNRCYSSKGLQLEIKRM</sequence>
<accession>A0ABR2M028</accession>
<dbReference type="Proteomes" id="UP001412067">
    <property type="component" value="Unassembled WGS sequence"/>
</dbReference>
<organism evidence="1 2">
    <name type="scientific">Platanthera guangdongensis</name>
    <dbReference type="NCBI Taxonomy" id="2320717"/>
    <lineage>
        <taxon>Eukaryota</taxon>
        <taxon>Viridiplantae</taxon>
        <taxon>Streptophyta</taxon>
        <taxon>Embryophyta</taxon>
        <taxon>Tracheophyta</taxon>
        <taxon>Spermatophyta</taxon>
        <taxon>Magnoliopsida</taxon>
        <taxon>Liliopsida</taxon>
        <taxon>Asparagales</taxon>
        <taxon>Orchidaceae</taxon>
        <taxon>Orchidoideae</taxon>
        <taxon>Orchideae</taxon>
        <taxon>Orchidinae</taxon>
        <taxon>Platanthera</taxon>
    </lineage>
</organism>
<evidence type="ECO:0000313" key="2">
    <source>
        <dbReference type="Proteomes" id="UP001412067"/>
    </source>
</evidence>
<evidence type="ECO:0000313" key="1">
    <source>
        <dbReference type="EMBL" id="KAK8955184.1"/>
    </source>
</evidence>
<comment type="caution">
    <text evidence="1">The sequence shown here is derived from an EMBL/GenBank/DDBJ whole genome shotgun (WGS) entry which is preliminary data.</text>
</comment>
<protein>
    <submittedName>
        <fullName evidence="1">Uncharacterized protein</fullName>
    </submittedName>
</protein>